<name>T1B684_9ZZZZ</name>
<dbReference type="InterPro" id="IPR035923">
    <property type="entry name" value="TT1751-like_sf"/>
</dbReference>
<organism evidence="2">
    <name type="scientific">mine drainage metagenome</name>
    <dbReference type="NCBI Taxonomy" id="410659"/>
    <lineage>
        <taxon>unclassified sequences</taxon>
        <taxon>metagenomes</taxon>
        <taxon>ecological metagenomes</taxon>
    </lineage>
</organism>
<accession>T1B684</accession>
<gene>
    <name evidence="2" type="ORF">B2A_01573</name>
</gene>
<sequence length="157" mass="16801">MNRLIRAKYHFGVLAGALLLGGILSGVAYASPPGLVQVTSHNSFQATVMKLKAAVGEHGLMILKQFNQKMMLAMVGVHAQPQITFEIFHPKYGKVIYATNPVDFLAVPLRIMVRQTGGGTVMIDYQKPSTVLGSVGMSSLGEQLDPIVHAIAEAAAQ</sequence>
<dbReference type="InterPro" id="IPR005180">
    <property type="entry name" value="DUF302"/>
</dbReference>
<dbReference type="Gene3D" id="3.30.310.70">
    <property type="entry name" value="TT1751-like domain"/>
    <property type="match status" value="1"/>
</dbReference>
<dbReference type="Pfam" id="PF03625">
    <property type="entry name" value="DUF302"/>
    <property type="match status" value="1"/>
</dbReference>
<proteinExistence type="predicted"/>
<protein>
    <submittedName>
        <fullName evidence="2">Secreted protein containing DUF302</fullName>
    </submittedName>
</protein>
<feature type="domain" description="DUF302" evidence="1">
    <location>
        <begin position="70"/>
        <end position="128"/>
    </location>
</feature>
<reference evidence="2" key="1">
    <citation type="submission" date="2013-08" db="EMBL/GenBank/DDBJ databases">
        <authorList>
            <person name="Mendez C."/>
            <person name="Richter M."/>
            <person name="Ferrer M."/>
            <person name="Sanchez J."/>
        </authorList>
    </citation>
    <scope>NUCLEOTIDE SEQUENCE</scope>
</reference>
<dbReference type="EMBL" id="AUZZ01001146">
    <property type="protein sequence ID" value="EQD65522.1"/>
    <property type="molecule type" value="Genomic_DNA"/>
</dbReference>
<dbReference type="CDD" id="cd14797">
    <property type="entry name" value="DUF302"/>
    <property type="match status" value="1"/>
</dbReference>
<dbReference type="PANTHER" id="PTHR38342">
    <property type="entry name" value="SLR5037 PROTEIN"/>
    <property type="match status" value="1"/>
</dbReference>
<dbReference type="SUPFAM" id="SSF103247">
    <property type="entry name" value="TT1751-like"/>
    <property type="match status" value="1"/>
</dbReference>
<dbReference type="PANTHER" id="PTHR38342:SF2">
    <property type="entry name" value="INNER MEMBRANE OR EXPORTED"/>
    <property type="match status" value="1"/>
</dbReference>
<reference evidence="2" key="2">
    <citation type="journal article" date="2014" name="ISME J.">
        <title>Microbial stratification in low pH oxic and suboxic macroscopic growths along an acid mine drainage.</title>
        <authorList>
            <person name="Mendez-Garcia C."/>
            <person name="Mesa V."/>
            <person name="Sprenger R.R."/>
            <person name="Richter M."/>
            <person name="Diez M.S."/>
            <person name="Solano J."/>
            <person name="Bargiela R."/>
            <person name="Golyshina O.V."/>
            <person name="Manteca A."/>
            <person name="Ramos J.L."/>
            <person name="Gallego J.R."/>
            <person name="Llorente I."/>
            <person name="Martins Dos Santos V.A."/>
            <person name="Jensen O.N."/>
            <person name="Pelaez A.I."/>
            <person name="Sanchez J."/>
            <person name="Ferrer M."/>
        </authorList>
    </citation>
    <scope>NUCLEOTIDE SEQUENCE</scope>
</reference>
<dbReference type="AlphaFoldDB" id="T1B684"/>
<comment type="caution">
    <text evidence="2">The sequence shown here is derived from an EMBL/GenBank/DDBJ whole genome shotgun (WGS) entry which is preliminary data.</text>
</comment>
<evidence type="ECO:0000313" key="2">
    <source>
        <dbReference type="EMBL" id="EQD65522.1"/>
    </source>
</evidence>
<evidence type="ECO:0000259" key="1">
    <source>
        <dbReference type="Pfam" id="PF03625"/>
    </source>
</evidence>